<comment type="cofactor">
    <cofactor evidence="1 4">
        <name>pyridoxal 5'-phosphate</name>
        <dbReference type="ChEBI" id="CHEBI:597326"/>
    </cofactor>
</comment>
<comment type="function">
    <text evidence="4">Catalyzes the cleavage of L-allo-threonine and L-threonine to glycine and acetaldehyde.</text>
</comment>
<dbReference type="InterPro" id="IPR015422">
    <property type="entry name" value="PyrdxlP-dep_Trfase_small"/>
</dbReference>
<comment type="caution">
    <text evidence="6">The sequence shown here is derived from an EMBL/GenBank/DDBJ whole genome shotgun (WGS) entry which is preliminary data.</text>
</comment>
<keyword evidence="4" id="KW-0456">Lyase</keyword>
<feature type="domain" description="Aromatic amino acid beta-eliminating lyase/threonine aldolase" evidence="5">
    <location>
        <begin position="3"/>
        <end position="276"/>
    </location>
</feature>
<sequence>MYFTSDNWAGVHPAISENLARHSSGMASAYGTSALDKQVEQRFNEIFEREVAVYFVGTGTAANSLALAAVNRPGGVAFCHREAHVVKDECGAPEYFTGGSRLQTVDGPSGKMKPGELRRELKSFRPDFIHAGQPMAVTITQATEVGTIYQPEEISTIAGICKEKGIPLHMDGARFANALVTLGVSPAEMTWKQGVDVLSFGGTKNGCWCAEALVFFNPEKAKDLPYIRKRAAQLFSKTRFIAAQFDAYLKDDLWLDLAKAANDKATRMAAAIQQSKHCRLAWSVESNELFPIMPETEADRWRAAGVMFHQWPVPGDLTDKVEEHEVVARLVTNFSTTDEEVEEFSKMVLAGA</sequence>
<comment type="catalytic activity">
    <reaction evidence="4">
        <text>L-threonine = acetaldehyde + glycine</text>
        <dbReference type="Rhea" id="RHEA:19625"/>
        <dbReference type="ChEBI" id="CHEBI:15343"/>
        <dbReference type="ChEBI" id="CHEBI:57305"/>
        <dbReference type="ChEBI" id="CHEBI:57926"/>
        <dbReference type="EC" id="4.1.2.48"/>
    </reaction>
</comment>
<gene>
    <name evidence="6" type="ORF">JIN85_01305</name>
</gene>
<dbReference type="InterPro" id="IPR001597">
    <property type="entry name" value="ArAA_b-elim_lyase/Thr_aldolase"/>
</dbReference>
<dbReference type="PANTHER" id="PTHR48097">
    <property type="entry name" value="L-THREONINE ALDOLASE-RELATED"/>
    <property type="match status" value="1"/>
</dbReference>
<evidence type="ECO:0000259" key="5">
    <source>
        <dbReference type="Pfam" id="PF01212"/>
    </source>
</evidence>
<comment type="catalytic activity">
    <reaction evidence="4">
        <text>L-allo-threonine = acetaldehyde + glycine</text>
        <dbReference type="Rhea" id="RHEA:26209"/>
        <dbReference type="ChEBI" id="CHEBI:15343"/>
        <dbReference type="ChEBI" id="CHEBI:57305"/>
        <dbReference type="ChEBI" id="CHEBI:58585"/>
        <dbReference type="EC" id="4.1.2.48"/>
    </reaction>
</comment>
<evidence type="ECO:0000256" key="3">
    <source>
        <dbReference type="ARBA" id="ARBA00022898"/>
    </source>
</evidence>
<organism evidence="6 7">
    <name type="scientific">Luteolibacter pohnpeiensis</name>
    <dbReference type="NCBI Taxonomy" id="454153"/>
    <lineage>
        <taxon>Bacteria</taxon>
        <taxon>Pseudomonadati</taxon>
        <taxon>Verrucomicrobiota</taxon>
        <taxon>Verrucomicrobiia</taxon>
        <taxon>Verrucomicrobiales</taxon>
        <taxon>Verrucomicrobiaceae</taxon>
        <taxon>Luteolibacter</taxon>
    </lineage>
</organism>
<keyword evidence="3 4" id="KW-0663">Pyridoxal phosphate</keyword>
<dbReference type="InterPro" id="IPR015421">
    <property type="entry name" value="PyrdxlP-dep_Trfase_major"/>
</dbReference>
<dbReference type="EMBL" id="JAENIJ010000002">
    <property type="protein sequence ID" value="MBK1881029.1"/>
    <property type="molecule type" value="Genomic_DNA"/>
</dbReference>
<dbReference type="GO" id="GO:0006567">
    <property type="term" value="P:L-threonine catabolic process"/>
    <property type="evidence" value="ECO:0007669"/>
    <property type="project" value="UniProtKB-UniRule"/>
</dbReference>
<keyword evidence="7" id="KW-1185">Reference proteome</keyword>
<dbReference type="EC" id="4.1.2.48" evidence="4"/>
<evidence type="ECO:0000313" key="7">
    <source>
        <dbReference type="Proteomes" id="UP000603141"/>
    </source>
</evidence>
<proteinExistence type="inferred from homology"/>
<dbReference type="RefSeq" id="WP_200266822.1">
    <property type="nucleotide sequence ID" value="NZ_JAENIJ010000002.1"/>
</dbReference>
<reference evidence="6" key="1">
    <citation type="submission" date="2021-01" db="EMBL/GenBank/DDBJ databases">
        <title>Modified the classification status of verrucomicrobia.</title>
        <authorList>
            <person name="Feng X."/>
        </authorList>
    </citation>
    <scope>NUCLEOTIDE SEQUENCE</scope>
    <source>
        <strain evidence="6">KCTC 22041</strain>
    </source>
</reference>
<dbReference type="Pfam" id="PF01212">
    <property type="entry name" value="Beta_elim_lyase"/>
    <property type="match status" value="1"/>
</dbReference>
<evidence type="ECO:0000256" key="2">
    <source>
        <dbReference type="ARBA" id="ARBA00006966"/>
    </source>
</evidence>
<evidence type="ECO:0000256" key="4">
    <source>
        <dbReference type="PIRNR" id="PIRNR038940"/>
    </source>
</evidence>
<dbReference type="AlphaFoldDB" id="A0A934VUZ9"/>
<dbReference type="PANTHER" id="PTHR48097:SF5">
    <property type="entry name" value="LOW SPECIFICITY L-THREONINE ALDOLASE"/>
    <property type="match status" value="1"/>
</dbReference>
<protein>
    <recommendedName>
        <fullName evidence="4">L-threonine aldolase</fullName>
        <ecNumber evidence="4">4.1.2.48</ecNumber>
    </recommendedName>
</protein>
<dbReference type="CDD" id="cd06502">
    <property type="entry name" value="TA_like"/>
    <property type="match status" value="1"/>
</dbReference>
<dbReference type="SUPFAM" id="SSF53383">
    <property type="entry name" value="PLP-dependent transferases"/>
    <property type="match status" value="1"/>
</dbReference>
<comment type="similarity">
    <text evidence="2 4">Belongs to the threonine aldolase family.</text>
</comment>
<dbReference type="InterPro" id="IPR026273">
    <property type="entry name" value="Low_specificity_L-TA_bact"/>
</dbReference>
<dbReference type="Gene3D" id="3.40.640.10">
    <property type="entry name" value="Type I PLP-dependent aspartate aminotransferase-like (Major domain)"/>
    <property type="match status" value="1"/>
</dbReference>
<dbReference type="InterPro" id="IPR015424">
    <property type="entry name" value="PyrdxlP-dep_Trfase"/>
</dbReference>
<dbReference type="PIRSF" id="PIRSF038940">
    <property type="entry name" value="Low_specificity_LTA"/>
    <property type="match status" value="1"/>
</dbReference>
<name>A0A934VUZ9_9BACT</name>
<dbReference type="GO" id="GO:0004793">
    <property type="term" value="F:threonine aldolase activity"/>
    <property type="evidence" value="ECO:0007669"/>
    <property type="project" value="UniProtKB-UniRule"/>
</dbReference>
<accession>A0A934VUZ9</accession>
<dbReference type="Proteomes" id="UP000603141">
    <property type="component" value="Unassembled WGS sequence"/>
</dbReference>
<dbReference type="Gene3D" id="3.90.1150.10">
    <property type="entry name" value="Aspartate Aminotransferase, domain 1"/>
    <property type="match status" value="1"/>
</dbReference>
<evidence type="ECO:0000256" key="1">
    <source>
        <dbReference type="ARBA" id="ARBA00001933"/>
    </source>
</evidence>
<evidence type="ECO:0000313" key="6">
    <source>
        <dbReference type="EMBL" id="MBK1881029.1"/>
    </source>
</evidence>